<name>A0A1I5S2P4_9BACT</name>
<dbReference type="Gene3D" id="1.10.287.470">
    <property type="entry name" value="Helix hairpin bin"/>
    <property type="match status" value="1"/>
</dbReference>
<organism evidence="9 10">
    <name type="scientific">Parafilimonas terrae</name>
    <dbReference type="NCBI Taxonomy" id="1465490"/>
    <lineage>
        <taxon>Bacteria</taxon>
        <taxon>Pseudomonadati</taxon>
        <taxon>Bacteroidota</taxon>
        <taxon>Chitinophagia</taxon>
        <taxon>Chitinophagales</taxon>
        <taxon>Chitinophagaceae</taxon>
        <taxon>Parafilimonas</taxon>
    </lineage>
</organism>
<dbReference type="InterPro" id="IPR050739">
    <property type="entry name" value="MFP"/>
</dbReference>
<evidence type="ECO:0000313" key="10">
    <source>
        <dbReference type="Proteomes" id="UP000199031"/>
    </source>
</evidence>
<evidence type="ECO:0000259" key="7">
    <source>
        <dbReference type="Pfam" id="PF25917"/>
    </source>
</evidence>
<dbReference type="Gene3D" id="2.40.50.100">
    <property type="match status" value="1"/>
</dbReference>
<dbReference type="Pfam" id="PF25963">
    <property type="entry name" value="Beta-barrel_AAEA"/>
    <property type="match status" value="1"/>
</dbReference>
<sequence length="348" mass="38181">MEQEQQQPKKKSPVRYVIIAIIAIAAGIFGWTKISYAITHESTDDAQVETQISPVLPRVSGYVKMIEVKDYDSVKAGQLLIEIDDADLQTQLLQMKADYEAAQADILNAQAALKNAQISLSTNHGDIKLSSIKIQQAEEDYERNQKLYADQAITKKQLDDSRFNLEQAKQQTANNKSELSTAQSRIAILQAGLEKAKAGLAIKAAAIQQQQLKISYTKVYAPQSGKLGKLNIVAGQFVQAGSPLFQIVNDTTYWVVANFKETQIRKFYPGMPVEIALDAYPDSTLHGNVASLSEATGARFSVLPPDNASGNFVKVTQRIPVKVNIDHVSDYSNILRAGLSADVSIKVN</sequence>
<dbReference type="SUPFAM" id="SSF111369">
    <property type="entry name" value="HlyD-like secretion proteins"/>
    <property type="match status" value="2"/>
</dbReference>
<keyword evidence="10" id="KW-1185">Reference proteome</keyword>
<dbReference type="STRING" id="1465490.SAMN05444277_101549"/>
<evidence type="ECO:0000256" key="4">
    <source>
        <dbReference type="ARBA" id="ARBA00023136"/>
    </source>
</evidence>
<dbReference type="RefSeq" id="WP_090654240.1">
    <property type="nucleotide sequence ID" value="NZ_FOXQ01000001.1"/>
</dbReference>
<dbReference type="Pfam" id="PF25917">
    <property type="entry name" value="BSH_RND"/>
    <property type="match status" value="1"/>
</dbReference>
<dbReference type="InterPro" id="IPR058625">
    <property type="entry name" value="MdtA-like_BSH"/>
</dbReference>
<keyword evidence="5" id="KW-0175">Coiled coil</keyword>
<comment type="subcellular location">
    <subcellularLocation>
        <location evidence="1">Membrane</location>
        <topology evidence="1">Single-pass membrane protein</topology>
    </subcellularLocation>
</comment>
<dbReference type="AlphaFoldDB" id="A0A1I5S2P4"/>
<evidence type="ECO:0000256" key="5">
    <source>
        <dbReference type="SAM" id="Coils"/>
    </source>
</evidence>
<evidence type="ECO:0000256" key="3">
    <source>
        <dbReference type="ARBA" id="ARBA00022989"/>
    </source>
</evidence>
<dbReference type="InterPro" id="IPR058634">
    <property type="entry name" value="AaeA-lik-b-barrel"/>
</dbReference>
<evidence type="ECO:0000313" key="9">
    <source>
        <dbReference type="EMBL" id="SFP64927.1"/>
    </source>
</evidence>
<reference evidence="9 10" key="1">
    <citation type="submission" date="2016-10" db="EMBL/GenBank/DDBJ databases">
        <authorList>
            <person name="de Groot N.N."/>
        </authorList>
    </citation>
    <scope>NUCLEOTIDE SEQUENCE [LARGE SCALE GENOMIC DNA]</scope>
    <source>
        <strain evidence="9 10">DSM 28286</strain>
    </source>
</reference>
<feature type="transmembrane region" description="Helical" evidence="6">
    <location>
        <begin position="12"/>
        <end position="31"/>
    </location>
</feature>
<dbReference type="Proteomes" id="UP000199031">
    <property type="component" value="Unassembled WGS sequence"/>
</dbReference>
<feature type="domain" description="p-hydroxybenzoic acid efflux pump subunit AaeA-like beta-barrel" evidence="8">
    <location>
        <begin position="252"/>
        <end position="345"/>
    </location>
</feature>
<evidence type="ECO:0000256" key="2">
    <source>
        <dbReference type="ARBA" id="ARBA00022692"/>
    </source>
</evidence>
<keyword evidence="2 6" id="KW-0812">Transmembrane</keyword>
<dbReference type="PANTHER" id="PTHR30386:SF26">
    <property type="entry name" value="TRANSPORT PROTEIN COMB"/>
    <property type="match status" value="1"/>
</dbReference>
<evidence type="ECO:0000256" key="1">
    <source>
        <dbReference type="ARBA" id="ARBA00004167"/>
    </source>
</evidence>
<protein>
    <submittedName>
        <fullName evidence="9">Membrane fusion protein, multidrug efflux system</fullName>
    </submittedName>
</protein>
<gene>
    <name evidence="9" type="ORF">SAMN05444277_101549</name>
</gene>
<evidence type="ECO:0000259" key="8">
    <source>
        <dbReference type="Pfam" id="PF25963"/>
    </source>
</evidence>
<dbReference type="PANTHER" id="PTHR30386">
    <property type="entry name" value="MEMBRANE FUSION SUBUNIT OF EMRAB-TOLC MULTIDRUG EFFLUX PUMP"/>
    <property type="match status" value="1"/>
</dbReference>
<feature type="domain" description="Multidrug resistance protein MdtA-like barrel-sandwich hybrid" evidence="7">
    <location>
        <begin position="55"/>
        <end position="248"/>
    </location>
</feature>
<dbReference type="PRINTS" id="PR01490">
    <property type="entry name" value="RTXTOXIND"/>
</dbReference>
<keyword evidence="4 6" id="KW-0472">Membrane</keyword>
<dbReference type="GO" id="GO:0055085">
    <property type="term" value="P:transmembrane transport"/>
    <property type="evidence" value="ECO:0007669"/>
    <property type="project" value="InterPro"/>
</dbReference>
<feature type="coiled-coil region" evidence="5">
    <location>
        <begin position="92"/>
        <end position="119"/>
    </location>
</feature>
<dbReference type="GO" id="GO:0016020">
    <property type="term" value="C:membrane"/>
    <property type="evidence" value="ECO:0007669"/>
    <property type="project" value="UniProtKB-SubCell"/>
</dbReference>
<evidence type="ECO:0000256" key="6">
    <source>
        <dbReference type="SAM" id="Phobius"/>
    </source>
</evidence>
<keyword evidence="3 6" id="KW-1133">Transmembrane helix</keyword>
<proteinExistence type="predicted"/>
<accession>A0A1I5S2P4</accession>
<dbReference type="EMBL" id="FOXQ01000001">
    <property type="protein sequence ID" value="SFP64927.1"/>
    <property type="molecule type" value="Genomic_DNA"/>
</dbReference>
<dbReference type="Gene3D" id="2.40.30.170">
    <property type="match status" value="1"/>
</dbReference>
<dbReference type="OrthoDB" id="9811754at2"/>